<keyword evidence="5 17" id="KW-0597">Phosphoprotein</keyword>
<accession>A0A0S4LQC1</accession>
<comment type="subcellular location">
    <subcellularLocation>
        <location evidence="2">Cell membrane</location>
        <topology evidence="2">Multi-pass membrane protein</topology>
    </subcellularLocation>
</comment>
<evidence type="ECO:0000256" key="2">
    <source>
        <dbReference type="ARBA" id="ARBA00004651"/>
    </source>
</evidence>
<feature type="domain" description="Histidine kinase" evidence="21">
    <location>
        <begin position="736"/>
        <end position="960"/>
    </location>
</feature>
<dbReference type="Gene3D" id="1.10.287.130">
    <property type="match status" value="1"/>
</dbReference>
<dbReference type="Pfam" id="PF00672">
    <property type="entry name" value="HAMP"/>
    <property type="match status" value="1"/>
</dbReference>
<feature type="modified residue" description="4-aspartylphosphate" evidence="17">
    <location>
        <position position="1170"/>
    </location>
</feature>
<dbReference type="InterPro" id="IPR003661">
    <property type="entry name" value="HisK_dim/P_dom"/>
</dbReference>
<sequence length="1394" mass="152936">MLPHSLFHSRIGRRILGLFVLCALVPTSLLGWMSYRQVTQELIVQSAARLKQESKSQGMVLYNHLLTLTADLSRISRELPQDGTVTEEVAITTSVKELAHRFRDVRLTPATGPHRRELTQSQTAHLQEGKSLLEVSPAPDQLPQLTLTRLVNPAHWEAGLLSAHLDGTELWSTQVKETLPGDTDLVVEDGDRHELYSTFGKPVVLPDFRRHDSAAPMGNGMIWQLDTHEYIAGAWSMPLRHTFLVEPWTIVLSQTRASALAPVERFRHTFFLVIACALSAVVLLSLAHIRRSLRPVTLLKEGTARLATGDFSTQVTVQSGDEFEELADSFNSMTDKLNQQFHMLETLSAISQAILSSHEPATMVKIVQSRITESIACDAVGMTLLNPEEAGPTELSVRYIQRQSDETTIYPCQLSEEHLAAMTAHPHHMAAPATALPSYLSLMMRPGLSLFIIFPIIVNERVSGALVLAYRQRKSPPAHDVTYARRLADQVAIALANSLAIQARLQAQSELVGAVDAKQQAEEQATLLQATNQSLATKEERLRHQQSATLALVQDRTVFEGSLPVTAKQLTTIAAQALLVDRVSAWIYDEQTQSLYCLDQYDQVAMQHTFGQKLLRGQYPHYLSALDRGQLIAAAQAVQDPTFQELGPALLSPSRIGARLDAPFHTQGKLAGVVSIEQISSPRDWASDEQQFAQALANFMTLVLEAARRRESEEALAIAKLAAEDATKAKAEFLANMSHEIRTPMNGVIGMTEILARTPLSETQRHYVETIYNSGDTLLTLINDILDFSKIEAGKLEIQSTSIDLREIVERTAEQLAERAQRKRLNLLVDYPPSVPSTVNGDPIRIRQIITNLLGNAIKFTLEGEVILRVTLESPASGLNEPARIKLAVIDTGSGISPEGQAKLFQSFSQVDGASTRVHGGTGLGLSICKQLSALMGGTIGVSSMIGQGSTFWVILPFLLQSVAPTSTDTDAAFGDLCLCTAVDASSTRHVLAQYFSSWGISPHMADSEGEFLEHIMTGLAAEHGPVIAVIDERFDQMPDTQIVQTLLSDPTLQSVKIIRLVSLIRRADVEQDTPSVHMHYVTKPIRFHALYHALGNALADEAITTQHTHPEPAAPTLSGHILLGEDNAVNQEIALLMLQSMGCTVTVAQNGREVLEHAQRSHYDVILMDCQMPEMDGFEATTRIREWERHESRAPMPIIALTAHATPGDRKQCLAKGMNDYIAKPFSMEQLQTVLTTWLSSSPTTDIQQLPASSQSSLRPSIPSASASAPDSDATFIVDRNAWKSITGLQRPGNPDVLAQILSLYLADSHEVVATIRQGMANENAQVVSQAAHSLRSRSAMLGAVSLSKLCRQLEDLSRQGQLTEAEPLVDPLSEAFAHASQIFQAELERRPT</sequence>
<keyword evidence="4" id="KW-1003">Cell membrane</keyword>
<dbReference type="Gene3D" id="1.20.120.160">
    <property type="entry name" value="HPT domain"/>
    <property type="match status" value="1"/>
</dbReference>
<dbReference type="SMART" id="SM00448">
    <property type="entry name" value="REC"/>
    <property type="match status" value="1"/>
</dbReference>
<dbReference type="PANTHER" id="PTHR45339:SF1">
    <property type="entry name" value="HYBRID SIGNAL TRANSDUCTION HISTIDINE KINASE J"/>
    <property type="match status" value="1"/>
</dbReference>
<dbReference type="InterPro" id="IPR036890">
    <property type="entry name" value="HATPase_C_sf"/>
</dbReference>
<dbReference type="InterPro" id="IPR003018">
    <property type="entry name" value="GAF"/>
</dbReference>
<keyword evidence="13 20" id="KW-0472">Membrane</keyword>
<dbReference type="PRINTS" id="PR00344">
    <property type="entry name" value="BCTRLSENSOR"/>
</dbReference>
<evidence type="ECO:0000256" key="9">
    <source>
        <dbReference type="ARBA" id="ARBA00022777"/>
    </source>
</evidence>
<keyword evidence="6 25" id="KW-0808">Transferase</keyword>
<keyword evidence="7 20" id="KW-0812">Transmembrane</keyword>
<dbReference type="SUPFAM" id="SSF52172">
    <property type="entry name" value="CheY-like"/>
    <property type="match status" value="2"/>
</dbReference>
<dbReference type="CDD" id="cd17546">
    <property type="entry name" value="REC_hyHK_CKI1_RcsC-like"/>
    <property type="match status" value="1"/>
</dbReference>
<dbReference type="Gene3D" id="3.30.450.40">
    <property type="match status" value="2"/>
</dbReference>
<evidence type="ECO:0000256" key="12">
    <source>
        <dbReference type="ARBA" id="ARBA00023012"/>
    </source>
</evidence>
<dbReference type="InterPro" id="IPR004358">
    <property type="entry name" value="Sig_transdc_His_kin-like_C"/>
</dbReference>
<dbReference type="InterPro" id="IPR005467">
    <property type="entry name" value="His_kinase_dom"/>
</dbReference>
<evidence type="ECO:0000256" key="4">
    <source>
        <dbReference type="ARBA" id="ARBA00022475"/>
    </source>
</evidence>
<evidence type="ECO:0000259" key="23">
    <source>
        <dbReference type="PROSITE" id="PS50885"/>
    </source>
</evidence>
<evidence type="ECO:0000256" key="3">
    <source>
        <dbReference type="ARBA" id="ARBA00012438"/>
    </source>
</evidence>
<dbReference type="PROSITE" id="PS50885">
    <property type="entry name" value="HAMP"/>
    <property type="match status" value="1"/>
</dbReference>
<evidence type="ECO:0000256" key="6">
    <source>
        <dbReference type="ARBA" id="ARBA00022679"/>
    </source>
</evidence>
<dbReference type="Pfam" id="PF00072">
    <property type="entry name" value="Response_reg"/>
    <property type="match status" value="1"/>
</dbReference>
<keyword evidence="12" id="KW-0902">Two-component regulatory system</keyword>
<comment type="catalytic activity">
    <reaction evidence="1">
        <text>ATP + protein L-histidine = ADP + protein N-phospho-L-histidine.</text>
        <dbReference type="EC" id="2.7.13.3"/>
    </reaction>
</comment>
<dbReference type="SUPFAM" id="SSF55874">
    <property type="entry name" value="ATPase domain of HSP90 chaperone/DNA topoisomerase II/histidine kinase"/>
    <property type="match status" value="1"/>
</dbReference>
<dbReference type="PROSITE" id="PS50894">
    <property type="entry name" value="HPT"/>
    <property type="match status" value="1"/>
</dbReference>
<dbReference type="EC" id="2.7.13.3" evidence="3"/>
<evidence type="ECO:0000259" key="22">
    <source>
        <dbReference type="PROSITE" id="PS50110"/>
    </source>
</evidence>
<feature type="domain" description="HAMP" evidence="23">
    <location>
        <begin position="290"/>
        <end position="342"/>
    </location>
</feature>
<dbReference type="STRING" id="1742972.COMA1_70055"/>
<keyword evidence="8" id="KW-0547">Nucleotide-binding</keyword>
<dbReference type="Pfam" id="PF00512">
    <property type="entry name" value="HisKA"/>
    <property type="match status" value="1"/>
</dbReference>
<dbReference type="RefSeq" id="WP_090751094.1">
    <property type="nucleotide sequence ID" value="NZ_CZQA01000013.1"/>
</dbReference>
<evidence type="ECO:0000256" key="18">
    <source>
        <dbReference type="SAM" id="Coils"/>
    </source>
</evidence>
<comment type="subunit">
    <text evidence="14">At low DSF concentrations, interacts with RpfF.</text>
</comment>
<proteinExistence type="predicted"/>
<dbReference type="CDD" id="cd00082">
    <property type="entry name" value="HisKA"/>
    <property type="match status" value="1"/>
</dbReference>
<protein>
    <recommendedName>
        <fullName evidence="15">Sensory/regulatory protein RpfC</fullName>
        <ecNumber evidence="3">2.7.13.3</ecNumber>
    </recommendedName>
</protein>
<evidence type="ECO:0000313" key="26">
    <source>
        <dbReference type="Proteomes" id="UP000199032"/>
    </source>
</evidence>
<dbReference type="Pfam" id="PF01590">
    <property type="entry name" value="GAF"/>
    <property type="match status" value="1"/>
</dbReference>
<dbReference type="Proteomes" id="UP000199032">
    <property type="component" value="Unassembled WGS sequence"/>
</dbReference>
<dbReference type="Pfam" id="PF01627">
    <property type="entry name" value="Hpt"/>
    <property type="match status" value="1"/>
</dbReference>
<name>A0A0S4LQC1_9BACT</name>
<evidence type="ECO:0000259" key="24">
    <source>
        <dbReference type="PROSITE" id="PS50894"/>
    </source>
</evidence>
<evidence type="ECO:0000256" key="10">
    <source>
        <dbReference type="ARBA" id="ARBA00022840"/>
    </source>
</evidence>
<evidence type="ECO:0000313" key="25">
    <source>
        <dbReference type="EMBL" id="CUS39150.1"/>
    </source>
</evidence>
<dbReference type="FunFam" id="3.30.565.10:FF:000010">
    <property type="entry name" value="Sensor histidine kinase RcsC"/>
    <property type="match status" value="1"/>
</dbReference>
<dbReference type="SUPFAM" id="SSF158472">
    <property type="entry name" value="HAMP domain-like"/>
    <property type="match status" value="1"/>
</dbReference>
<evidence type="ECO:0000256" key="7">
    <source>
        <dbReference type="ARBA" id="ARBA00022692"/>
    </source>
</evidence>
<dbReference type="SMART" id="SM00304">
    <property type="entry name" value="HAMP"/>
    <property type="match status" value="1"/>
</dbReference>
<dbReference type="Gene3D" id="3.30.565.10">
    <property type="entry name" value="Histidine kinase-like ATPase, C-terminal domain"/>
    <property type="match status" value="1"/>
</dbReference>
<dbReference type="SMART" id="SM00073">
    <property type="entry name" value="HPT"/>
    <property type="match status" value="1"/>
</dbReference>
<keyword evidence="11 20" id="KW-1133">Transmembrane helix</keyword>
<dbReference type="SUPFAM" id="SSF47226">
    <property type="entry name" value="Histidine-containing phosphotransfer domain, HPT domain"/>
    <property type="match status" value="1"/>
</dbReference>
<keyword evidence="9 25" id="KW-0418">Kinase</keyword>
<dbReference type="GO" id="GO:0000155">
    <property type="term" value="F:phosphorelay sensor kinase activity"/>
    <property type="evidence" value="ECO:0007669"/>
    <property type="project" value="InterPro"/>
</dbReference>
<dbReference type="SMART" id="SM00388">
    <property type="entry name" value="HisKA"/>
    <property type="match status" value="1"/>
</dbReference>
<dbReference type="SMART" id="SM00065">
    <property type="entry name" value="GAF"/>
    <property type="match status" value="2"/>
</dbReference>
<feature type="modified residue" description="Phosphohistidine" evidence="16">
    <location>
        <position position="1334"/>
    </location>
</feature>
<dbReference type="InterPro" id="IPR003660">
    <property type="entry name" value="HAMP_dom"/>
</dbReference>
<evidence type="ECO:0000256" key="16">
    <source>
        <dbReference type="PROSITE-ProRule" id="PRU00110"/>
    </source>
</evidence>
<dbReference type="OrthoDB" id="9810730at2"/>
<dbReference type="InterPro" id="IPR003594">
    <property type="entry name" value="HATPase_dom"/>
</dbReference>
<dbReference type="SMART" id="SM00387">
    <property type="entry name" value="HATPase_c"/>
    <property type="match status" value="1"/>
</dbReference>
<dbReference type="Gene3D" id="6.10.340.10">
    <property type="match status" value="1"/>
</dbReference>
<gene>
    <name evidence="25" type="ORF">COMA1_70055</name>
</gene>
<dbReference type="InterPro" id="IPR036641">
    <property type="entry name" value="HPT_dom_sf"/>
</dbReference>
<dbReference type="GO" id="GO:0005524">
    <property type="term" value="F:ATP binding"/>
    <property type="evidence" value="ECO:0007669"/>
    <property type="project" value="UniProtKB-KW"/>
</dbReference>
<organism evidence="25 26">
    <name type="scientific">Candidatus Nitrospira nitrosa</name>
    <dbReference type="NCBI Taxonomy" id="1742972"/>
    <lineage>
        <taxon>Bacteria</taxon>
        <taxon>Pseudomonadati</taxon>
        <taxon>Nitrospirota</taxon>
        <taxon>Nitrospiria</taxon>
        <taxon>Nitrospirales</taxon>
        <taxon>Nitrospiraceae</taxon>
        <taxon>Nitrospira</taxon>
    </lineage>
</organism>
<evidence type="ECO:0000256" key="17">
    <source>
        <dbReference type="PROSITE-ProRule" id="PRU00169"/>
    </source>
</evidence>
<keyword evidence="18" id="KW-0175">Coiled coil</keyword>
<dbReference type="InterPro" id="IPR029016">
    <property type="entry name" value="GAF-like_dom_sf"/>
</dbReference>
<feature type="domain" description="HPt" evidence="24">
    <location>
        <begin position="1295"/>
        <end position="1388"/>
    </location>
</feature>
<dbReference type="CDD" id="cd16922">
    <property type="entry name" value="HATPase_EvgS-ArcB-TorS-like"/>
    <property type="match status" value="1"/>
</dbReference>
<evidence type="ECO:0000256" key="15">
    <source>
        <dbReference type="ARBA" id="ARBA00068150"/>
    </source>
</evidence>
<dbReference type="InterPro" id="IPR008207">
    <property type="entry name" value="Sig_transdc_His_kin_Hpt_dom"/>
</dbReference>
<feature type="domain" description="Response regulatory" evidence="22">
    <location>
        <begin position="1121"/>
        <end position="1240"/>
    </location>
</feature>
<evidence type="ECO:0000256" key="8">
    <source>
        <dbReference type="ARBA" id="ARBA00022741"/>
    </source>
</evidence>
<keyword evidence="10" id="KW-0067">ATP-binding</keyword>
<dbReference type="PROSITE" id="PS50110">
    <property type="entry name" value="RESPONSE_REGULATORY"/>
    <property type="match status" value="1"/>
</dbReference>
<dbReference type="PROSITE" id="PS50109">
    <property type="entry name" value="HIS_KIN"/>
    <property type="match status" value="1"/>
</dbReference>
<evidence type="ECO:0000256" key="11">
    <source>
        <dbReference type="ARBA" id="ARBA00022989"/>
    </source>
</evidence>
<evidence type="ECO:0000256" key="19">
    <source>
        <dbReference type="SAM" id="MobiDB-lite"/>
    </source>
</evidence>
<dbReference type="SUPFAM" id="SSF47384">
    <property type="entry name" value="Homodimeric domain of signal transducing histidine kinase"/>
    <property type="match status" value="1"/>
</dbReference>
<feature type="coiled-coil region" evidence="18">
    <location>
        <begin position="504"/>
        <end position="538"/>
    </location>
</feature>
<feature type="compositionally biased region" description="Low complexity" evidence="19">
    <location>
        <begin position="1248"/>
        <end position="1272"/>
    </location>
</feature>
<keyword evidence="26" id="KW-1185">Reference proteome</keyword>
<evidence type="ECO:0000256" key="13">
    <source>
        <dbReference type="ARBA" id="ARBA00023136"/>
    </source>
</evidence>
<dbReference type="PANTHER" id="PTHR45339">
    <property type="entry name" value="HYBRID SIGNAL TRANSDUCTION HISTIDINE KINASE J"/>
    <property type="match status" value="1"/>
</dbReference>
<dbReference type="InterPro" id="IPR001789">
    <property type="entry name" value="Sig_transdc_resp-reg_receiver"/>
</dbReference>
<evidence type="ECO:0000259" key="21">
    <source>
        <dbReference type="PROSITE" id="PS50109"/>
    </source>
</evidence>
<reference evidence="25 26" key="1">
    <citation type="submission" date="2015-10" db="EMBL/GenBank/DDBJ databases">
        <authorList>
            <person name="Gilbert D.G."/>
        </authorList>
    </citation>
    <scope>NUCLEOTIDE SEQUENCE [LARGE SCALE GENOMIC DNA]</scope>
    <source>
        <strain evidence="25">COMA1</strain>
    </source>
</reference>
<feature type="region of interest" description="Disordered" evidence="19">
    <location>
        <begin position="1246"/>
        <end position="1272"/>
    </location>
</feature>
<evidence type="ECO:0000256" key="1">
    <source>
        <dbReference type="ARBA" id="ARBA00000085"/>
    </source>
</evidence>
<dbReference type="Gene3D" id="3.40.50.2300">
    <property type="match status" value="2"/>
</dbReference>
<dbReference type="GO" id="GO:0005886">
    <property type="term" value="C:plasma membrane"/>
    <property type="evidence" value="ECO:0007669"/>
    <property type="project" value="UniProtKB-SubCell"/>
</dbReference>
<evidence type="ECO:0000256" key="5">
    <source>
        <dbReference type="ARBA" id="ARBA00022553"/>
    </source>
</evidence>
<dbReference type="CDD" id="cd06225">
    <property type="entry name" value="HAMP"/>
    <property type="match status" value="1"/>
</dbReference>
<dbReference type="SUPFAM" id="SSF55781">
    <property type="entry name" value="GAF domain-like"/>
    <property type="match status" value="2"/>
</dbReference>
<evidence type="ECO:0000256" key="20">
    <source>
        <dbReference type="SAM" id="Phobius"/>
    </source>
</evidence>
<dbReference type="InterPro" id="IPR036097">
    <property type="entry name" value="HisK_dim/P_sf"/>
</dbReference>
<dbReference type="FunFam" id="1.10.287.130:FF:000002">
    <property type="entry name" value="Two-component osmosensing histidine kinase"/>
    <property type="match status" value="1"/>
</dbReference>
<dbReference type="Pfam" id="PF02518">
    <property type="entry name" value="HATPase_c"/>
    <property type="match status" value="1"/>
</dbReference>
<dbReference type="CDD" id="cd00088">
    <property type="entry name" value="HPT"/>
    <property type="match status" value="1"/>
</dbReference>
<dbReference type="EMBL" id="CZQA01000013">
    <property type="protein sequence ID" value="CUS39150.1"/>
    <property type="molecule type" value="Genomic_DNA"/>
</dbReference>
<feature type="transmembrane region" description="Helical" evidence="20">
    <location>
        <begin position="270"/>
        <end position="289"/>
    </location>
</feature>
<evidence type="ECO:0000256" key="14">
    <source>
        <dbReference type="ARBA" id="ARBA00064003"/>
    </source>
</evidence>
<dbReference type="InterPro" id="IPR011006">
    <property type="entry name" value="CheY-like_superfamily"/>
</dbReference>